<sequence>MRWSPGVFAMRSGIMKATGLTGLPSASMTSPDGSFSVSTKVFASTGSSEAVIAKMRRPSALRVPQRRSEATQSADVTGWPSCHFRPSRSVNV</sequence>
<name>A0ABV4GRK1_9BRAD</name>
<protein>
    <submittedName>
        <fullName evidence="1">Uncharacterized protein</fullName>
    </submittedName>
</protein>
<proteinExistence type="predicted"/>
<comment type="caution">
    <text evidence="1">The sequence shown here is derived from an EMBL/GenBank/DDBJ whole genome shotgun (WGS) entry which is preliminary data.</text>
</comment>
<dbReference type="Proteomes" id="UP001565474">
    <property type="component" value="Unassembled WGS sequence"/>
</dbReference>
<evidence type="ECO:0000313" key="2">
    <source>
        <dbReference type="Proteomes" id="UP001565474"/>
    </source>
</evidence>
<dbReference type="EMBL" id="JBGBZN010000002">
    <property type="protein sequence ID" value="MEY9474573.1"/>
    <property type="molecule type" value="Genomic_DNA"/>
</dbReference>
<accession>A0ABV4GRK1</accession>
<evidence type="ECO:0000313" key="1">
    <source>
        <dbReference type="EMBL" id="MEY9474573.1"/>
    </source>
</evidence>
<organism evidence="1 2">
    <name type="scientific">Bradyrhizobium yuanmingense</name>
    <dbReference type="NCBI Taxonomy" id="108015"/>
    <lineage>
        <taxon>Bacteria</taxon>
        <taxon>Pseudomonadati</taxon>
        <taxon>Pseudomonadota</taxon>
        <taxon>Alphaproteobacteria</taxon>
        <taxon>Hyphomicrobiales</taxon>
        <taxon>Nitrobacteraceae</taxon>
        <taxon>Bradyrhizobium</taxon>
    </lineage>
</organism>
<reference evidence="1 2" key="1">
    <citation type="submission" date="2024-07" db="EMBL/GenBank/DDBJ databases">
        <title>Genomic Encyclopedia of Type Strains, Phase V (KMG-V): Genome sequencing to study the core and pangenomes of soil and plant-associated prokaryotes.</title>
        <authorList>
            <person name="Whitman W."/>
        </authorList>
    </citation>
    <scope>NUCLEOTIDE SEQUENCE [LARGE SCALE GENOMIC DNA]</scope>
    <source>
        <strain evidence="1 2">USDA 222</strain>
    </source>
</reference>
<keyword evidence="2" id="KW-1185">Reference proteome</keyword>
<gene>
    <name evidence="1" type="ORF">ABH992_006972</name>
</gene>